<evidence type="ECO:0000313" key="9">
    <source>
        <dbReference type="Proteomes" id="UP000826271"/>
    </source>
</evidence>
<evidence type="ECO:0000256" key="3">
    <source>
        <dbReference type="ARBA" id="ARBA00023125"/>
    </source>
</evidence>
<dbReference type="PANTHER" id="PTHR31072">
    <property type="entry name" value="TRANSCRIPTION FACTOR TCP4-RELATED"/>
    <property type="match status" value="1"/>
</dbReference>
<dbReference type="AlphaFoldDB" id="A0AAV6WD31"/>
<dbReference type="InterPro" id="IPR005333">
    <property type="entry name" value="Transcription_factor_TCP"/>
</dbReference>
<keyword evidence="9" id="KW-1185">Reference proteome</keyword>
<reference evidence="8" key="1">
    <citation type="submission" date="2019-10" db="EMBL/GenBank/DDBJ databases">
        <authorList>
            <person name="Zhang R."/>
            <person name="Pan Y."/>
            <person name="Wang J."/>
            <person name="Ma R."/>
            <person name="Yu S."/>
        </authorList>
    </citation>
    <scope>NUCLEOTIDE SEQUENCE</scope>
    <source>
        <strain evidence="8">LA-IB0</strain>
        <tissue evidence="8">Leaf</tissue>
    </source>
</reference>
<proteinExistence type="predicted"/>
<organism evidence="8 9">
    <name type="scientific">Buddleja alternifolia</name>
    <dbReference type="NCBI Taxonomy" id="168488"/>
    <lineage>
        <taxon>Eukaryota</taxon>
        <taxon>Viridiplantae</taxon>
        <taxon>Streptophyta</taxon>
        <taxon>Embryophyta</taxon>
        <taxon>Tracheophyta</taxon>
        <taxon>Spermatophyta</taxon>
        <taxon>Magnoliopsida</taxon>
        <taxon>eudicotyledons</taxon>
        <taxon>Gunneridae</taxon>
        <taxon>Pentapetalae</taxon>
        <taxon>asterids</taxon>
        <taxon>lamiids</taxon>
        <taxon>Lamiales</taxon>
        <taxon>Scrophulariaceae</taxon>
        <taxon>Buddlejeae</taxon>
        <taxon>Buddleja</taxon>
    </lineage>
</organism>
<dbReference type="PROSITE" id="PS51369">
    <property type="entry name" value="TCP"/>
    <property type="match status" value="1"/>
</dbReference>
<evidence type="ECO:0000313" key="8">
    <source>
        <dbReference type="EMBL" id="KAG8365851.1"/>
    </source>
</evidence>
<protein>
    <recommendedName>
        <fullName evidence="7">TCP domain-containing protein</fullName>
    </recommendedName>
</protein>
<dbReference type="PANTHER" id="PTHR31072:SF170">
    <property type="entry name" value="TRANSCRIPTION FACTOR TCP15-RELATED"/>
    <property type="match status" value="1"/>
</dbReference>
<accession>A0AAV6WD31</accession>
<dbReference type="EMBL" id="WHWC01000017">
    <property type="protein sequence ID" value="KAG8365851.1"/>
    <property type="molecule type" value="Genomic_DNA"/>
</dbReference>
<dbReference type="Pfam" id="PF03634">
    <property type="entry name" value="TCP"/>
    <property type="match status" value="1"/>
</dbReference>
<name>A0AAV6WD31_9LAMI</name>
<gene>
    <name evidence="8" type="ORF">BUALT_Bualt17G0014900</name>
</gene>
<dbReference type="GO" id="GO:0005634">
    <property type="term" value="C:nucleus"/>
    <property type="evidence" value="ECO:0007669"/>
    <property type="project" value="UniProtKB-SubCell"/>
</dbReference>
<evidence type="ECO:0000256" key="1">
    <source>
        <dbReference type="ARBA" id="ARBA00004123"/>
    </source>
</evidence>
<dbReference type="GO" id="GO:0043565">
    <property type="term" value="F:sequence-specific DNA binding"/>
    <property type="evidence" value="ECO:0007669"/>
    <property type="project" value="TreeGrafter"/>
</dbReference>
<evidence type="ECO:0000256" key="6">
    <source>
        <dbReference type="SAM" id="MobiDB-lite"/>
    </source>
</evidence>
<keyword evidence="2" id="KW-0805">Transcription regulation</keyword>
<keyword evidence="4" id="KW-0804">Transcription</keyword>
<dbReference type="Proteomes" id="UP000826271">
    <property type="component" value="Unassembled WGS sequence"/>
</dbReference>
<evidence type="ECO:0000259" key="7">
    <source>
        <dbReference type="PROSITE" id="PS51369"/>
    </source>
</evidence>
<evidence type="ECO:0000256" key="4">
    <source>
        <dbReference type="ARBA" id="ARBA00023163"/>
    </source>
</evidence>
<keyword evidence="3" id="KW-0238">DNA-binding</keyword>
<evidence type="ECO:0000256" key="5">
    <source>
        <dbReference type="ARBA" id="ARBA00023242"/>
    </source>
</evidence>
<comment type="caution">
    <text evidence="8">The sequence shown here is derived from an EMBL/GenBank/DDBJ whole genome shotgun (WGS) entry which is preliminary data.</text>
</comment>
<dbReference type="InterPro" id="IPR017887">
    <property type="entry name" value="TF_TCP_subgr"/>
</dbReference>
<dbReference type="GO" id="GO:0003700">
    <property type="term" value="F:DNA-binding transcription factor activity"/>
    <property type="evidence" value="ECO:0007669"/>
    <property type="project" value="InterPro"/>
</dbReference>
<feature type="compositionally biased region" description="Acidic residues" evidence="6">
    <location>
        <begin position="1"/>
        <end position="10"/>
    </location>
</feature>
<feature type="region of interest" description="Disordered" evidence="6">
    <location>
        <begin position="1"/>
        <end position="33"/>
    </location>
</feature>
<comment type="subcellular location">
    <subcellularLocation>
        <location evidence="1">Nucleus</location>
    </subcellularLocation>
</comment>
<evidence type="ECO:0000256" key="2">
    <source>
        <dbReference type="ARBA" id="ARBA00023015"/>
    </source>
</evidence>
<keyword evidence="5" id="KW-0539">Nucleus</keyword>
<sequence length="253" mass="27769">MALDNIVEEDDTKKKQLVPKRSSNKDRHKKVEGRGRRIRIPALCAARIFQLTRELGHKTDGETIQWLLHQSEPSIIAATGSGTIPASAIAEQGCSVSEQGTSVSASSALYSRLSGEDILGRSMGFWPSFSGFGSGIFQNSSNVMSFNQGNQTATKIGFEFPNSIHMPGLQLGLSQEGQVGLSQEFSQFYQQNGDCSNHQEKNYEVVKVCFVSGCDCNRIEKLMELSEDMDDGFNWLQDLLLVLLLGSIKSPPT</sequence>
<feature type="domain" description="TCP" evidence="7">
    <location>
        <begin position="24"/>
        <end position="78"/>
    </location>
</feature>